<dbReference type="PhylomeDB" id="A0A0G4ET46"/>
<evidence type="ECO:0000313" key="1">
    <source>
        <dbReference type="EMBL" id="CEM01596.1"/>
    </source>
</evidence>
<protein>
    <submittedName>
        <fullName evidence="1">Uncharacterized protein</fullName>
    </submittedName>
</protein>
<sequence>MGQTQARSDSMEHPEFDEWGHSFPKVENIRYFKLEDSSFSLSHNPGDWIDKGRFKTVGDVWKYLLWLGEAGRHQTGYLKLTGYDDVEDGTLIGDKGKTQNDPFIIKKVRMGILR</sequence>
<gene>
    <name evidence="1" type="ORF">Vbra_20800</name>
</gene>
<reference evidence="1 2" key="1">
    <citation type="submission" date="2014-11" db="EMBL/GenBank/DDBJ databases">
        <authorList>
            <person name="Zhu J."/>
            <person name="Qi W."/>
            <person name="Song R."/>
        </authorList>
    </citation>
    <scope>NUCLEOTIDE SEQUENCE [LARGE SCALE GENOMIC DNA]</scope>
</reference>
<name>A0A0G4ET46_VITBC</name>
<organism evidence="1 2">
    <name type="scientific">Vitrella brassicaformis (strain CCMP3155)</name>
    <dbReference type="NCBI Taxonomy" id="1169540"/>
    <lineage>
        <taxon>Eukaryota</taxon>
        <taxon>Sar</taxon>
        <taxon>Alveolata</taxon>
        <taxon>Colpodellida</taxon>
        <taxon>Vitrellaceae</taxon>
        <taxon>Vitrella</taxon>
    </lineage>
</organism>
<dbReference type="AlphaFoldDB" id="A0A0G4ET46"/>
<keyword evidence="2" id="KW-1185">Reference proteome</keyword>
<accession>A0A0G4ET46</accession>
<dbReference type="Proteomes" id="UP000041254">
    <property type="component" value="Unassembled WGS sequence"/>
</dbReference>
<dbReference type="InParanoid" id="A0A0G4ET46"/>
<evidence type="ECO:0000313" key="2">
    <source>
        <dbReference type="Proteomes" id="UP000041254"/>
    </source>
</evidence>
<proteinExistence type="predicted"/>
<dbReference type="VEuPathDB" id="CryptoDB:Vbra_20800"/>
<dbReference type="EMBL" id="CDMY01000306">
    <property type="protein sequence ID" value="CEM01596.1"/>
    <property type="molecule type" value="Genomic_DNA"/>
</dbReference>